<evidence type="ECO:0000256" key="5">
    <source>
        <dbReference type="ARBA" id="ARBA00023163"/>
    </source>
</evidence>
<dbReference type="Gene3D" id="1.10.1740.10">
    <property type="match status" value="1"/>
</dbReference>
<dbReference type="Proteomes" id="UP000070058">
    <property type="component" value="Unassembled WGS sequence"/>
</dbReference>
<comment type="caution">
    <text evidence="8">The sequence shown here is derived from an EMBL/GenBank/DDBJ whole genome shotgun (WGS) entry which is preliminary data.</text>
</comment>
<dbReference type="PANTHER" id="PTHR43133:SF8">
    <property type="entry name" value="RNA POLYMERASE SIGMA FACTOR HI_1459-RELATED"/>
    <property type="match status" value="1"/>
</dbReference>
<dbReference type="NCBIfam" id="TIGR02937">
    <property type="entry name" value="sigma70-ECF"/>
    <property type="match status" value="1"/>
</dbReference>
<keyword evidence="9" id="KW-1185">Reference proteome</keyword>
<comment type="similarity">
    <text evidence="1">Belongs to the sigma-70 factor family. ECF subfamily.</text>
</comment>
<dbReference type="STRING" id="1548207.AXK11_03720"/>
<evidence type="ECO:0000313" key="8">
    <source>
        <dbReference type="EMBL" id="KXU36649.1"/>
    </source>
</evidence>
<evidence type="ECO:0000256" key="3">
    <source>
        <dbReference type="ARBA" id="ARBA00023082"/>
    </source>
</evidence>
<feature type="domain" description="RNA polymerase sigma factor 70 region 4 type 2" evidence="7">
    <location>
        <begin position="132"/>
        <end position="184"/>
    </location>
</feature>
<dbReference type="PANTHER" id="PTHR43133">
    <property type="entry name" value="RNA POLYMERASE ECF-TYPE SIGMA FACTO"/>
    <property type="match status" value="1"/>
</dbReference>
<gene>
    <name evidence="8" type="ORF">AXK11_03720</name>
</gene>
<sequence length="197" mass="22478">MSDDDESFDLLACLARVREGDQAAARELVDHLYPLVIRIVRTRVPRRLTEEDLAQEVFMKVFSRLDQYQGAVPLTHWVSRIAVTTCIDALRAQKRRPEFRWADLSENEARVVEHAASPDTGLTAGDALAAREIIDRLLGQLKPTDQLVIRLLDLEQKSGAEISALTGWSTTLIKVRAFRARQKLRKLFETLERKERS</sequence>
<dbReference type="EMBL" id="LSZQ01000029">
    <property type="protein sequence ID" value="KXU36649.1"/>
    <property type="molecule type" value="Genomic_DNA"/>
</dbReference>
<keyword evidence="4" id="KW-0238">DNA-binding</keyword>
<evidence type="ECO:0000259" key="7">
    <source>
        <dbReference type="Pfam" id="PF08281"/>
    </source>
</evidence>
<name>A0A139SPX6_9BACT</name>
<dbReference type="InterPro" id="IPR036388">
    <property type="entry name" value="WH-like_DNA-bd_sf"/>
</dbReference>
<dbReference type="InterPro" id="IPR014284">
    <property type="entry name" value="RNA_pol_sigma-70_dom"/>
</dbReference>
<dbReference type="Pfam" id="PF08281">
    <property type="entry name" value="Sigma70_r4_2"/>
    <property type="match status" value="1"/>
</dbReference>
<dbReference type="RefSeq" id="WP_068629363.1">
    <property type="nucleotide sequence ID" value="NZ_LSZQ01000029.1"/>
</dbReference>
<dbReference type="InterPro" id="IPR013324">
    <property type="entry name" value="RNA_pol_sigma_r3/r4-like"/>
</dbReference>
<dbReference type="SUPFAM" id="SSF88659">
    <property type="entry name" value="Sigma3 and sigma4 domains of RNA polymerase sigma factors"/>
    <property type="match status" value="1"/>
</dbReference>
<dbReference type="GO" id="GO:0003677">
    <property type="term" value="F:DNA binding"/>
    <property type="evidence" value="ECO:0007669"/>
    <property type="project" value="UniProtKB-KW"/>
</dbReference>
<feature type="domain" description="RNA polymerase sigma-70 region 2" evidence="6">
    <location>
        <begin position="28"/>
        <end position="96"/>
    </location>
</feature>
<accession>A0A139SPX6</accession>
<dbReference type="Pfam" id="PF04542">
    <property type="entry name" value="Sigma70_r2"/>
    <property type="match status" value="1"/>
</dbReference>
<dbReference type="InterPro" id="IPR013325">
    <property type="entry name" value="RNA_pol_sigma_r2"/>
</dbReference>
<protein>
    <submittedName>
        <fullName evidence="8">RNA polymerase subunit sigma-24</fullName>
    </submittedName>
</protein>
<keyword evidence="5" id="KW-0804">Transcription</keyword>
<dbReference type="InterPro" id="IPR039425">
    <property type="entry name" value="RNA_pol_sigma-70-like"/>
</dbReference>
<dbReference type="AlphaFoldDB" id="A0A139SPX6"/>
<dbReference type="OrthoDB" id="9795666at2"/>
<reference evidence="9" key="1">
    <citation type="submission" date="2016-02" db="EMBL/GenBank/DDBJ databases">
        <authorList>
            <person name="Sanders J.G."/>
            <person name="Lin J.Y."/>
            <person name="Wertz J.T."/>
            <person name="Russell J.A."/>
            <person name="Moreau C.S."/>
            <person name="Powell S."/>
        </authorList>
    </citation>
    <scope>NUCLEOTIDE SEQUENCE [LARGE SCALE GENOMIC DNA]</scope>
    <source>
        <strain evidence="9">CAG34</strain>
    </source>
</reference>
<organism evidence="8 9">
    <name type="scientific">Cephaloticoccus primus</name>
    <dbReference type="NCBI Taxonomy" id="1548207"/>
    <lineage>
        <taxon>Bacteria</taxon>
        <taxon>Pseudomonadati</taxon>
        <taxon>Verrucomicrobiota</taxon>
        <taxon>Opitutia</taxon>
        <taxon>Opitutales</taxon>
        <taxon>Opitutaceae</taxon>
        <taxon>Cephaloticoccus</taxon>
    </lineage>
</organism>
<proteinExistence type="inferred from homology"/>
<evidence type="ECO:0000256" key="1">
    <source>
        <dbReference type="ARBA" id="ARBA00010641"/>
    </source>
</evidence>
<evidence type="ECO:0000256" key="2">
    <source>
        <dbReference type="ARBA" id="ARBA00023015"/>
    </source>
</evidence>
<evidence type="ECO:0000313" key="9">
    <source>
        <dbReference type="Proteomes" id="UP000070058"/>
    </source>
</evidence>
<dbReference type="SUPFAM" id="SSF88946">
    <property type="entry name" value="Sigma2 domain of RNA polymerase sigma factors"/>
    <property type="match status" value="1"/>
</dbReference>
<dbReference type="InterPro" id="IPR007627">
    <property type="entry name" value="RNA_pol_sigma70_r2"/>
</dbReference>
<keyword evidence="3" id="KW-0731">Sigma factor</keyword>
<evidence type="ECO:0000256" key="4">
    <source>
        <dbReference type="ARBA" id="ARBA00023125"/>
    </source>
</evidence>
<dbReference type="Gene3D" id="1.10.10.10">
    <property type="entry name" value="Winged helix-like DNA-binding domain superfamily/Winged helix DNA-binding domain"/>
    <property type="match status" value="1"/>
</dbReference>
<dbReference type="GO" id="GO:0006352">
    <property type="term" value="P:DNA-templated transcription initiation"/>
    <property type="evidence" value="ECO:0007669"/>
    <property type="project" value="InterPro"/>
</dbReference>
<dbReference type="GO" id="GO:0016987">
    <property type="term" value="F:sigma factor activity"/>
    <property type="evidence" value="ECO:0007669"/>
    <property type="project" value="UniProtKB-KW"/>
</dbReference>
<keyword evidence="2" id="KW-0805">Transcription regulation</keyword>
<evidence type="ECO:0000259" key="6">
    <source>
        <dbReference type="Pfam" id="PF04542"/>
    </source>
</evidence>
<dbReference type="InterPro" id="IPR013249">
    <property type="entry name" value="RNA_pol_sigma70_r4_t2"/>
</dbReference>